<dbReference type="SUPFAM" id="SSF53067">
    <property type="entry name" value="Actin-like ATPase domain"/>
    <property type="match status" value="2"/>
</dbReference>
<dbReference type="RefSeq" id="WP_084230938.1">
    <property type="nucleotide sequence ID" value="NZ_FWWR01000009.1"/>
</dbReference>
<evidence type="ECO:0000313" key="1">
    <source>
        <dbReference type="EMBL" id="SMB88377.1"/>
    </source>
</evidence>
<dbReference type="NCBIfam" id="TIGR02529">
    <property type="entry name" value="EutJ"/>
    <property type="match status" value="1"/>
</dbReference>
<gene>
    <name evidence="1" type="ORF">SAMN00017477_1392</name>
</gene>
<dbReference type="STRING" id="573058.SAMN00017477_1392"/>
<name>A0A1W1V4R8_PEPAS</name>
<reference evidence="2" key="1">
    <citation type="submission" date="2017-04" db="EMBL/GenBank/DDBJ databases">
        <authorList>
            <person name="Varghese N."/>
            <person name="Submissions S."/>
        </authorList>
    </citation>
    <scope>NUCLEOTIDE SEQUENCE [LARGE SCALE GENOMIC DNA]</scope>
    <source>
        <strain evidence="2">DSM 20463</strain>
    </source>
</reference>
<sequence length="278" mass="30113">MIKNKDLLKLSNLIKENKFADFKGSELKVGVDLGTANIVLVVTDMNDNPVAGLSRHAKVVRDGIVVDYMGAIKIVRDLKEKLERLINKELVYAACAIPPGIDPRSVKSISNVVESAGFIVTNIIDEPTAAAKTLRIKNGAIVDLGGGTTGISLMRDGNVIGTWDEPTGGHHMNLTIAGYYNIGIDEAEELKIRSNNREILTIVKPVLEKMAIIVKNVLDNKDVKALYLVGGASNFDGIEDLFEKITGIKTYRSEEALLVTPLGISKSCIGGKYGKQHD</sequence>
<dbReference type="CDD" id="cd24047">
    <property type="entry name" value="ASKHA_NBD_EutJ"/>
    <property type="match status" value="1"/>
</dbReference>
<dbReference type="NCBIfam" id="NF011660">
    <property type="entry name" value="PRK15080.1"/>
    <property type="match status" value="1"/>
</dbReference>
<dbReference type="PANTHER" id="PTHR32432:SF3">
    <property type="entry name" value="ETHANOLAMINE UTILIZATION PROTEIN EUTJ"/>
    <property type="match status" value="1"/>
</dbReference>
<organism evidence="1 2">
    <name type="scientific">Peptoniphilus asaccharolyticus DSM 20463</name>
    <dbReference type="NCBI Taxonomy" id="573058"/>
    <lineage>
        <taxon>Bacteria</taxon>
        <taxon>Bacillati</taxon>
        <taxon>Bacillota</taxon>
        <taxon>Tissierellia</taxon>
        <taxon>Tissierellales</taxon>
        <taxon>Peptoniphilaceae</taxon>
        <taxon>Peptoniphilus</taxon>
    </lineage>
</organism>
<dbReference type="OrthoDB" id="306538at2"/>
<evidence type="ECO:0000313" key="2">
    <source>
        <dbReference type="Proteomes" id="UP000192368"/>
    </source>
</evidence>
<dbReference type="Gene3D" id="3.30.420.40">
    <property type="match status" value="2"/>
</dbReference>
<dbReference type="Proteomes" id="UP000192368">
    <property type="component" value="Unassembled WGS sequence"/>
</dbReference>
<dbReference type="Pfam" id="PF14450">
    <property type="entry name" value="FtsA"/>
    <property type="match status" value="1"/>
</dbReference>
<accession>A0A1W1V4R8</accession>
<dbReference type="InterPro" id="IPR013366">
    <property type="entry name" value="EutJ"/>
</dbReference>
<dbReference type="AlphaFoldDB" id="A0A1W1V4R8"/>
<keyword evidence="2" id="KW-1185">Reference proteome</keyword>
<proteinExistence type="predicted"/>
<protein>
    <submittedName>
        <fullName evidence="1">Ethanolamine utilization protein EutJ</fullName>
    </submittedName>
</protein>
<dbReference type="EMBL" id="FWWR01000009">
    <property type="protein sequence ID" value="SMB88377.1"/>
    <property type="molecule type" value="Genomic_DNA"/>
</dbReference>
<dbReference type="InterPro" id="IPR050696">
    <property type="entry name" value="FtsA/MreB"/>
</dbReference>
<dbReference type="PANTHER" id="PTHR32432">
    <property type="entry name" value="CELL DIVISION PROTEIN FTSA-RELATED"/>
    <property type="match status" value="1"/>
</dbReference>
<dbReference type="InterPro" id="IPR043129">
    <property type="entry name" value="ATPase_NBD"/>
</dbReference>